<feature type="transmembrane region" description="Helical" evidence="10">
    <location>
        <begin position="136"/>
        <end position="155"/>
    </location>
</feature>
<organism evidence="11 12">
    <name type="scientific">Mesorhabditis belari</name>
    <dbReference type="NCBI Taxonomy" id="2138241"/>
    <lineage>
        <taxon>Eukaryota</taxon>
        <taxon>Metazoa</taxon>
        <taxon>Ecdysozoa</taxon>
        <taxon>Nematoda</taxon>
        <taxon>Chromadorea</taxon>
        <taxon>Rhabditida</taxon>
        <taxon>Rhabditina</taxon>
        <taxon>Rhabditomorpha</taxon>
        <taxon>Rhabditoidea</taxon>
        <taxon>Rhabditidae</taxon>
        <taxon>Mesorhabditinae</taxon>
        <taxon>Mesorhabditis</taxon>
    </lineage>
</organism>
<accession>A0AAF3FJ36</accession>
<dbReference type="WBParaSite" id="MBELARI_LOCUS6126">
    <property type="protein sequence ID" value="MBELARI_LOCUS6126"/>
    <property type="gene ID" value="MBELARI_LOCUS6126"/>
</dbReference>
<feature type="transmembrane region" description="Helical" evidence="10">
    <location>
        <begin position="161"/>
        <end position="179"/>
    </location>
</feature>
<evidence type="ECO:0000256" key="10">
    <source>
        <dbReference type="SAM" id="Phobius"/>
    </source>
</evidence>
<dbReference type="FunFam" id="1.20.1080.10:FF:000035">
    <property type="entry name" value="AQuaPorin or aquaglyceroporin related"/>
    <property type="match status" value="1"/>
</dbReference>
<evidence type="ECO:0000256" key="1">
    <source>
        <dbReference type="ARBA" id="ARBA00004141"/>
    </source>
</evidence>
<comment type="function">
    <text evidence="7">Aquaglyceroporin that may modulate the water content and osmolytes during anhydrobiosis.</text>
</comment>
<dbReference type="GO" id="GO:0015254">
    <property type="term" value="F:glycerol channel activity"/>
    <property type="evidence" value="ECO:0007669"/>
    <property type="project" value="TreeGrafter"/>
</dbReference>
<dbReference type="SUPFAM" id="SSF81338">
    <property type="entry name" value="Aquaporin-like"/>
    <property type="match status" value="1"/>
</dbReference>
<sequence>MSVELSPVDRLKQSAAIRNPLVRNLLSEFFGTFMLLFIGLTIVMQFILTHEKLNTWININMGWGFAITFCVMMTSQTSGGHLNPAVSFLMVTLGKLSVPHFFLYSIVQTAGAFIGAFLSYLVYYDQFQKFSGDRRVLVGALGSAGCFCSFPGTHVSNLTAFFDQVAGTGLLCLFLCVIVDKRNKIPDMLHPICFGLLLIMIGCSMGMNLGYPINPARDLGPRLFAYFIYGKEVFTYHNNYFWIPVVAPFFGAVLGGWSYHLFVGIHIEDPDIDEERPVQRMIEDGEKSDRAEHKRLIKGDNH</sequence>
<feature type="transmembrane region" description="Helical" evidence="10">
    <location>
        <begin position="101"/>
        <end position="124"/>
    </location>
</feature>
<keyword evidence="11" id="KW-1185">Reference proteome</keyword>
<dbReference type="Pfam" id="PF00230">
    <property type="entry name" value="MIP"/>
    <property type="match status" value="1"/>
</dbReference>
<evidence type="ECO:0000256" key="6">
    <source>
        <dbReference type="ARBA" id="ARBA00023136"/>
    </source>
</evidence>
<dbReference type="InterPro" id="IPR050363">
    <property type="entry name" value="MIP/Aquaporin"/>
</dbReference>
<dbReference type="Proteomes" id="UP000887575">
    <property type="component" value="Unassembled WGS sequence"/>
</dbReference>
<dbReference type="NCBIfam" id="TIGR00861">
    <property type="entry name" value="MIP"/>
    <property type="match status" value="1"/>
</dbReference>
<dbReference type="PRINTS" id="PR00783">
    <property type="entry name" value="MINTRINSICP"/>
</dbReference>
<evidence type="ECO:0000256" key="9">
    <source>
        <dbReference type="SAM" id="MobiDB-lite"/>
    </source>
</evidence>
<reference evidence="12" key="1">
    <citation type="submission" date="2024-02" db="UniProtKB">
        <authorList>
            <consortium name="WormBaseParasite"/>
        </authorList>
    </citation>
    <scope>IDENTIFICATION</scope>
</reference>
<evidence type="ECO:0000256" key="8">
    <source>
        <dbReference type="RuleBase" id="RU000477"/>
    </source>
</evidence>
<protein>
    <submittedName>
        <fullName evidence="12">Aquaporin</fullName>
    </submittedName>
</protein>
<keyword evidence="6 10" id="KW-0472">Membrane</keyword>
<feature type="transmembrane region" description="Helical" evidence="10">
    <location>
        <begin position="29"/>
        <end position="49"/>
    </location>
</feature>
<evidence type="ECO:0000256" key="4">
    <source>
        <dbReference type="ARBA" id="ARBA00022692"/>
    </source>
</evidence>
<dbReference type="GO" id="GO:0016323">
    <property type="term" value="C:basolateral plasma membrane"/>
    <property type="evidence" value="ECO:0007669"/>
    <property type="project" value="TreeGrafter"/>
</dbReference>
<dbReference type="Gene3D" id="1.20.1080.10">
    <property type="entry name" value="Glycerol uptake facilitator protein"/>
    <property type="match status" value="1"/>
</dbReference>
<dbReference type="InterPro" id="IPR023271">
    <property type="entry name" value="Aquaporin-like"/>
</dbReference>
<dbReference type="AlphaFoldDB" id="A0AAF3FJ36"/>
<comment type="similarity">
    <text evidence="2 8">Belongs to the MIP/aquaporin (TC 1.A.8) family.</text>
</comment>
<name>A0AAF3FJ36_9BILA</name>
<dbReference type="InterPro" id="IPR000425">
    <property type="entry name" value="MIP"/>
</dbReference>
<evidence type="ECO:0000313" key="12">
    <source>
        <dbReference type="WBParaSite" id="MBELARI_LOCUS6126"/>
    </source>
</evidence>
<feature type="transmembrane region" description="Helical" evidence="10">
    <location>
        <begin position="191"/>
        <end position="213"/>
    </location>
</feature>
<evidence type="ECO:0000256" key="7">
    <source>
        <dbReference type="ARBA" id="ARBA00045280"/>
    </source>
</evidence>
<dbReference type="GO" id="GO:0015250">
    <property type="term" value="F:water channel activity"/>
    <property type="evidence" value="ECO:0007669"/>
    <property type="project" value="TreeGrafter"/>
</dbReference>
<evidence type="ECO:0000256" key="5">
    <source>
        <dbReference type="ARBA" id="ARBA00022989"/>
    </source>
</evidence>
<feature type="transmembrane region" description="Helical" evidence="10">
    <location>
        <begin position="240"/>
        <end position="262"/>
    </location>
</feature>
<keyword evidence="3 8" id="KW-0813">Transport</keyword>
<evidence type="ECO:0000256" key="3">
    <source>
        <dbReference type="ARBA" id="ARBA00022448"/>
    </source>
</evidence>
<dbReference type="CDD" id="cd00333">
    <property type="entry name" value="MIP"/>
    <property type="match status" value="1"/>
</dbReference>
<feature type="transmembrane region" description="Helical" evidence="10">
    <location>
        <begin position="61"/>
        <end position="81"/>
    </location>
</feature>
<dbReference type="PANTHER" id="PTHR43829">
    <property type="entry name" value="AQUAPORIN OR AQUAGLYCEROPORIN RELATED"/>
    <property type="match status" value="1"/>
</dbReference>
<evidence type="ECO:0000313" key="11">
    <source>
        <dbReference type="Proteomes" id="UP000887575"/>
    </source>
</evidence>
<feature type="region of interest" description="Disordered" evidence="9">
    <location>
        <begin position="283"/>
        <end position="302"/>
    </location>
</feature>
<keyword evidence="4 8" id="KW-0812">Transmembrane</keyword>
<keyword evidence="5 10" id="KW-1133">Transmembrane helix</keyword>
<evidence type="ECO:0000256" key="2">
    <source>
        <dbReference type="ARBA" id="ARBA00006175"/>
    </source>
</evidence>
<dbReference type="PANTHER" id="PTHR43829:SF5">
    <property type="entry name" value="AQUAPORIN-9"/>
    <property type="match status" value="1"/>
</dbReference>
<proteinExistence type="inferred from homology"/>
<comment type="subcellular location">
    <subcellularLocation>
        <location evidence="1">Membrane</location>
        <topology evidence="1">Multi-pass membrane protein</topology>
    </subcellularLocation>
</comment>